<comment type="caution">
    <text evidence="1">The sequence shown here is derived from an EMBL/GenBank/DDBJ whole genome shotgun (WGS) entry which is preliminary data.</text>
</comment>
<dbReference type="OrthoDB" id="6432522at2759"/>
<dbReference type="Proteomes" id="UP000663879">
    <property type="component" value="Unassembled WGS sequence"/>
</dbReference>
<accession>A0A814PPU5</accession>
<reference evidence="1" key="1">
    <citation type="submission" date="2021-02" db="EMBL/GenBank/DDBJ databases">
        <authorList>
            <person name="Nowell W R."/>
        </authorList>
    </citation>
    <scope>NUCLEOTIDE SEQUENCE</scope>
    <source>
        <strain evidence="1">Ploen Becks lab</strain>
    </source>
</reference>
<keyword evidence="2" id="KW-1185">Reference proteome</keyword>
<name>A0A814PPU5_9BILA</name>
<organism evidence="1 2">
    <name type="scientific">Brachionus calyciflorus</name>
    <dbReference type="NCBI Taxonomy" id="104777"/>
    <lineage>
        <taxon>Eukaryota</taxon>
        <taxon>Metazoa</taxon>
        <taxon>Spiralia</taxon>
        <taxon>Gnathifera</taxon>
        <taxon>Rotifera</taxon>
        <taxon>Eurotatoria</taxon>
        <taxon>Monogononta</taxon>
        <taxon>Pseudotrocha</taxon>
        <taxon>Ploima</taxon>
        <taxon>Brachionidae</taxon>
        <taxon>Brachionus</taxon>
    </lineage>
</organism>
<proteinExistence type="predicted"/>
<gene>
    <name evidence="1" type="ORF">OXX778_LOCUS21530</name>
</gene>
<evidence type="ECO:0008006" key="3">
    <source>
        <dbReference type="Google" id="ProtNLM"/>
    </source>
</evidence>
<evidence type="ECO:0000313" key="2">
    <source>
        <dbReference type="Proteomes" id="UP000663879"/>
    </source>
</evidence>
<evidence type="ECO:0000313" key="1">
    <source>
        <dbReference type="EMBL" id="CAF1108978.1"/>
    </source>
</evidence>
<protein>
    <recommendedName>
        <fullName evidence="3">MULE transposase domain-containing protein</fullName>
    </recommendedName>
</protein>
<dbReference type="AlphaFoldDB" id="A0A814PPU5"/>
<sequence>MIVYPSSFSSDFERAFLNAVSSVFPESNLSCCFFHFKQSMWRNIQEFGLSIEYRTSHEMYQNLLMPQCLAYLPPDDVVSAFNELKEKIPIDKDERLKKFYVYFEETYVSKYTESRGRYNKKILLPTDPMFPINLWNIHHRYIENKSRTNNFCESWHNAFSGILNAHPVV</sequence>
<dbReference type="EMBL" id="CAJNOC010008042">
    <property type="protein sequence ID" value="CAF1108978.1"/>
    <property type="molecule type" value="Genomic_DNA"/>
</dbReference>